<gene>
    <name evidence="6" type="primary">Dgri\GH10661</name>
    <name evidence="6" type="ORF">Dgri_GH10661</name>
</gene>
<dbReference type="GO" id="GO:0005700">
    <property type="term" value="C:polytene chromosome"/>
    <property type="evidence" value="ECO:0007669"/>
    <property type="project" value="EnsemblMetazoa"/>
</dbReference>
<dbReference type="InterPro" id="IPR012337">
    <property type="entry name" value="RNaseH-like_sf"/>
</dbReference>
<accession>B4JCG9</accession>
<dbReference type="InParanoid" id="B4JCG9"/>
<dbReference type="GO" id="GO:0022416">
    <property type="term" value="P:chaeta development"/>
    <property type="evidence" value="ECO:0007669"/>
    <property type="project" value="EnsemblMetazoa"/>
</dbReference>
<evidence type="ECO:0000313" key="7">
    <source>
        <dbReference type="Proteomes" id="UP000001070"/>
    </source>
</evidence>
<sequence length="750" mass="84859">MSAGVASSPMVVEAKYEDVSQLNFSKLYSPKMKSVYWRYFGFPSNDNDEVITKQSVVCIKCHKVLTNHGNTTNLRAHLQHRHKELFKALCQENDIQVPPRKTPRNLNHPPLSKRNVSSRRVKLEFINNRSHHENDNDNDEDDEIDEAAVAAAAMQAEDDPASQAMLYESMVPLTYDDADNLVEEEDRSINIEPRELKYGRKRKMTAPSAGTMHYTRANIKHEDGSGSVQGVRSYIANLPEALADIVVRDLRNVETLYDQGISEFIRLAMGNLASLPMPQKIEGLITEQHASKFFEMCDFTRDFTGEKPYSLAFELWNNVEQRRFLSIYHNYLSDETQCVRSVMYATIEYTDYVSFDELLTEFYLPNCTMAIVNYDDEEDLLQSFLKEKNIPIVLCYVSVIDKCLRHVFELEEVATALEQVKDIIQRHSAEISSKVSELPAYNEHFPWTLYELLKFFAESISWSEDMDQLVITAKTVTEALSALVIALDTLRGEDMPLCSMLSPITSKILIKKLGIAEQDEPLMMNIKRTIAGVLQSQIIANDTLTSAALLDPRFHRLTTIDNLDSCVRMLTQKYNKTFGGVLGTDSQSGDSTEVAATASVSSTPTVTIKTEPNVKQGSGSAAAGAAISQNAKKSKLELLFDVAEIPSPPKRDADSTVETDLKRYRNEVIVQLDESPIEWWNKMGHIYGTLRDLSTLYQGVPGVVNLNFKKTLREQIYDYNKRFMLTGTQSQIDAVLFLHRNSSLKDTIYV</sequence>
<dbReference type="GO" id="GO:2000495">
    <property type="term" value="P:regulation of cell proliferation involved in compound eye morphogenesis"/>
    <property type="evidence" value="ECO:0007669"/>
    <property type="project" value="EnsemblMetazoa"/>
</dbReference>
<dbReference type="GO" id="GO:2000278">
    <property type="term" value="P:regulation of DNA biosynthetic process"/>
    <property type="evidence" value="ECO:0007669"/>
    <property type="project" value="EnsemblMetazoa"/>
</dbReference>
<protein>
    <submittedName>
        <fullName evidence="6">GH10661</fullName>
    </submittedName>
</protein>
<dbReference type="InterPro" id="IPR003656">
    <property type="entry name" value="Znf_BED"/>
</dbReference>
<dbReference type="FunCoup" id="B4JCG9">
    <property type="interactions" value="243"/>
</dbReference>
<dbReference type="InterPro" id="IPR052717">
    <property type="entry name" value="Vacuolar_transposase_reg"/>
</dbReference>
<dbReference type="GO" id="GO:0045035">
    <property type="term" value="P:sensory organ precursor cell division"/>
    <property type="evidence" value="ECO:0007669"/>
    <property type="project" value="EnsemblMetazoa"/>
</dbReference>
<evidence type="ECO:0000313" key="6">
    <source>
        <dbReference type="EMBL" id="EDW03123.1"/>
    </source>
</evidence>
<dbReference type="OrthoDB" id="1607513at2759"/>
<dbReference type="GO" id="GO:0010628">
    <property type="term" value="P:positive regulation of gene expression"/>
    <property type="evidence" value="ECO:0007669"/>
    <property type="project" value="EnsemblMetazoa"/>
</dbReference>
<keyword evidence="2 4" id="KW-0863">Zinc-finger</keyword>
<name>B4JCG9_DROGR</name>
<dbReference type="GO" id="GO:0045893">
    <property type="term" value="P:positive regulation of DNA-templated transcription"/>
    <property type="evidence" value="ECO:0007669"/>
    <property type="project" value="EnsemblMetazoa"/>
</dbReference>
<dbReference type="STRING" id="7222.B4JCG9"/>
<dbReference type="SMART" id="SM00614">
    <property type="entry name" value="ZnF_BED"/>
    <property type="match status" value="1"/>
</dbReference>
<dbReference type="OMA" id="YEMLKFF"/>
<dbReference type="GO" id="GO:0006357">
    <property type="term" value="P:regulation of transcription by RNA polymerase II"/>
    <property type="evidence" value="ECO:0007669"/>
    <property type="project" value="EnsemblMetazoa"/>
</dbReference>
<dbReference type="GO" id="GO:0005634">
    <property type="term" value="C:nucleus"/>
    <property type="evidence" value="ECO:0007669"/>
    <property type="project" value="EnsemblMetazoa"/>
</dbReference>
<evidence type="ECO:0000256" key="2">
    <source>
        <dbReference type="ARBA" id="ARBA00022771"/>
    </source>
</evidence>
<keyword evidence="7" id="KW-1185">Reference proteome</keyword>
<evidence type="ECO:0000259" key="5">
    <source>
        <dbReference type="PROSITE" id="PS50808"/>
    </source>
</evidence>
<dbReference type="GO" id="GO:0008270">
    <property type="term" value="F:zinc ion binding"/>
    <property type="evidence" value="ECO:0007669"/>
    <property type="project" value="UniProtKB-KW"/>
</dbReference>
<dbReference type="PANTHER" id="PTHR46169:SF29">
    <property type="entry name" value="DNA REPLICATION-RELATED ELEMENT FACTOR, ISOFORM A"/>
    <property type="match status" value="1"/>
</dbReference>
<evidence type="ECO:0000256" key="1">
    <source>
        <dbReference type="ARBA" id="ARBA00022723"/>
    </source>
</evidence>
<dbReference type="KEGG" id="dgr:6562822"/>
<keyword evidence="3" id="KW-0862">Zinc</keyword>
<evidence type="ECO:0000256" key="4">
    <source>
        <dbReference type="PROSITE-ProRule" id="PRU00027"/>
    </source>
</evidence>
<dbReference type="PhylomeDB" id="B4JCG9"/>
<dbReference type="GO" id="GO:0001745">
    <property type="term" value="P:compound eye morphogenesis"/>
    <property type="evidence" value="ECO:0007669"/>
    <property type="project" value="EnsemblMetazoa"/>
</dbReference>
<dbReference type="SMR" id="B4JCG9"/>
<dbReference type="GO" id="GO:0042023">
    <property type="term" value="P:DNA endoreduplication"/>
    <property type="evidence" value="ECO:0007669"/>
    <property type="project" value="EnsemblMetazoa"/>
</dbReference>
<dbReference type="SUPFAM" id="SSF53098">
    <property type="entry name" value="Ribonuclease H-like"/>
    <property type="match status" value="1"/>
</dbReference>
<dbReference type="SUPFAM" id="SSF57667">
    <property type="entry name" value="beta-beta-alpha zinc fingers"/>
    <property type="match status" value="1"/>
</dbReference>
<proteinExistence type="predicted"/>
<evidence type="ECO:0000256" key="3">
    <source>
        <dbReference type="ARBA" id="ARBA00022833"/>
    </source>
</evidence>
<dbReference type="Proteomes" id="UP000001070">
    <property type="component" value="Unassembled WGS sequence"/>
</dbReference>
<dbReference type="GO" id="GO:0048813">
    <property type="term" value="P:dendrite morphogenesis"/>
    <property type="evidence" value="ECO:0007669"/>
    <property type="project" value="EnsemblMetazoa"/>
</dbReference>
<keyword evidence="1" id="KW-0479">Metal-binding</keyword>
<dbReference type="GO" id="GO:0051900">
    <property type="term" value="P:regulation of mitochondrial depolarization"/>
    <property type="evidence" value="ECO:0007669"/>
    <property type="project" value="EnsemblMetazoa"/>
</dbReference>
<dbReference type="EMBL" id="CH916368">
    <property type="protein sequence ID" value="EDW03123.1"/>
    <property type="molecule type" value="Genomic_DNA"/>
</dbReference>
<dbReference type="InterPro" id="IPR036236">
    <property type="entry name" value="Znf_C2H2_sf"/>
</dbReference>
<dbReference type="HOGENOM" id="CLU_418764_0_0_1"/>
<dbReference type="PANTHER" id="PTHR46169">
    <property type="entry name" value="DNA REPLICATION-RELATED ELEMENT FACTOR, ISOFORM A"/>
    <property type="match status" value="1"/>
</dbReference>
<dbReference type="PROSITE" id="PS50808">
    <property type="entry name" value="ZF_BED"/>
    <property type="match status" value="1"/>
</dbReference>
<dbReference type="GO" id="GO:0042981">
    <property type="term" value="P:regulation of apoptotic process"/>
    <property type="evidence" value="ECO:0007669"/>
    <property type="project" value="EnsemblMetazoa"/>
</dbReference>
<dbReference type="GO" id="GO:0042802">
    <property type="term" value="F:identical protein binding"/>
    <property type="evidence" value="ECO:0007669"/>
    <property type="project" value="EnsemblMetazoa"/>
</dbReference>
<organism evidence="7">
    <name type="scientific">Drosophila grimshawi</name>
    <name type="common">Hawaiian fruit fly</name>
    <name type="synonym">Idiomyia grimshawi</name>
    <dbReference type="NCBI Taxonomy" id="7222"/>
    <lineage>
        <taxon>Eukaryota</taxon>
        <taxon>Metazoa</taxon>
        <taxon>Ecdysozoa</taxon>
        <taxon>Arthropoda</taxon>
        <taxon>Hexapoda</taxon>
        <taxon>Insecta</taxon>
        <taxon>Pterygota</taxon>
        <taxon>Neoptera</taxon>
        <taxon>Endopterygota</taxon>
        <taxon>Diptera</taxon>
        <taxon>Brachycera</taxon>
        <taxon>Muscomorpha</taxon>
        <taxon>Ephydroidea</taxon>
        <taxon>Drosophilidae</taxon>
        <taxon>Drosophila</taxon>
        <taxon>Hawaiian Drosophila</taxon>
    </lineage>
</organism>
<dbReference type="Pfam" id="PF02892">
    <property type="entry name" value="zf-BED"/>
    <property type="match status" value="1"/>
</dbReference>
<dbReference type="GO" id="GO:0000979">
    <property type="term" value="F:RNA polymerase II core promoter sequence-specific DNA binding"/>
    <property type="evidence" value="ECO:0007669"/>
    <property type="project" value="EnsemblMetazoa"/>
</dbReference>
<feature type="domain" description="BED-type" evidence="5">
    <location>
        <begin position="31"/>
        <end position="89"/>
    </location>
</feature>
<dbReference type="AlphaFoldDB" id="B4JCG9"/>
<dbReference type="GO" id="GO:0005667">
    <property type="term" value="C:transcription regulator complex"/>
    <property type="evidence" value="ECO:0007669"/>
    <property type="project" value="EnsemblMetazoa"/>
</dbReference>
<dbReference type="eggNOG" id="KOG1121">
    <property type="taxonomic scope" value="Eukaryota"/>
</dbReference>
<reference evidence="6 7" key="1">
    <citation type="journal article" date="2007" name="Nature">
        <title>Evolution of genes and genomes on the Drosophila phylogeny.</title>
        <authorList>
            <consortium name="Drosophila 12 Genomes Consortium"/>
            <person name="Clark A.G."/>
            <person name="Eisen M.B."/>
            <person name="Smith D.R."/>
            <person name="Bergman C.M."/>
            <person name="Oliver B."/>
            <person name="Markow T.A."/>
            <person name="Kaufman T.C."/>
            <person name="Kellis M."/>
            <person name="Gelbart W."/>
            <person name="Iyer V.N."/>
            <person name="Pollard D.A."/>
            <person name="Sackton T.B."/>
            <person name="Larracuente A.M."/>
            <person name="Singh N.D."/>
            <person name="Abad J.P."/>
            <person name="Abt D.N."/>
            <person name="Adryan B."/>
            <person name="Aguade M."/>
            <person name="Akashi H."/>
            <person name="Anderson W.W."/>
            <person name="Aquadro C.F."/>
            <person name="Ardell D.H."/>
            <person name="Arguello R."/>
            <person name="Artieri C.G."/>
            <person name="Barbash D.A."/>
            <person name="Barker D."/>
            <person name="Barsanti P."/>
            <person name="Batterham P."/>
            <person name="Batzoglou S."/>
            <person name="Begun D."/>
            <person name="Bhutkar A."/>
            <person name="Blanco E."/>
            <person name="Bosak S.A."/>
            <person name="Bradley R.K."/>
            <person name="Brand A.D."/>
            <person name="Brent M.R."/>
            <person name="Brooks A.N."/>
            <person name="Brown R.H."/>
            <person name="Butlin R.K."/>
            <person name="Caggese C."/>
            <person name="Calvi B.R."/>
            <person name="Bernardo de Carvalho A."/>
            <person name="Caspi A."/>
            <person name="Castrezana S."/>
            <person name="Celniker S.E."/>
            <person name="Chang J.L."/>
            <person name="Chapple C."/>
            <person name="Chatterji S."/>
            <person name="Chinwalla A."/>
            <person name="Civetta A."/>
            <person name="Clifton S.W."/>
            <person name="Comeron J.M."/>
            <person name="Costello J.C."/>
            <person name="Coyne J.A."/>
            <person name="Daub J."/>
            <person name="David R.G."/>
            <person name="Delcher A.L."/>
            <person name="Delehaunty K."/>
            <person name="Do C.B."/>
            <person name="Ebling H."/>
            <person name="Edwards K."/>
            <person name="Eickbush T."/>
            <person name="Evans J.D."/>
            <person name="Filipski A."/>
            <person name="Findeiss S."/>
            <person name="Freyhult E."/>
            <person name="Fulton L."/>
            <person name="Fulton R."/>
            <person name="Garcia A.C."/>
            <person name="Gardiner A."/>
            <person name="Garfield D.A."/>
            <person name="Garvin B.E."/>
            <person name="Gibson G."/>
            <person name="Gilbert D."/>
            <person name="Gnerre S."/>
            <person name="Godfrey J."/>
            <person name="Good R."/>
            <person name="Gotea V."/>
            <person name="Gravely B."/>
            <person name="Greenberg A.J."/>
            <person name="Griffiths-Jones S."/>
            <person name="Gross S."/>
            <person name="Guigo R."/>
            <person name="Gustafson E.A."/>
            <person name="Haerty W."/>
            <person name="Hahn M.W."/>
            <person name="Halligan D.L."/>
            <person name="Halpern A.L."/>
            <person name="Halter G.M."/>
            <person name="Han M.V."/>
            <person name="Heger A."/>
            <person name="Hillier L."/>
            <person name="Hinrichs A.S."/>
            <person name="Holmes I."/>
            <person name="Hoskins R.A."/>
            <person name="Hubisz M.J."/>
            <person name="Hultmark D."/>
            <person name="Huntley M.A."/>
            <person name="Jaffe D.B."/>
            <person name="Jagadeeshan S."/>
            <person name="Jeck W.R."/>
            <person name="Johnson J."/>
            <person name="Jones C.D."/>
            <person name="Jordan W.C."/>
            <person name="Karpen G.H."/>
            <person name="Kataoka E."/>
            <person name="Keightley P.D."/>
            <person name="Kheradpour P."/>
            <person name="Kirkness E.F."/>
            <person name="Koerich L.B."/>
            <person name="Kristiansen K."/>
            <person name="Kudrna D."/>
            <person name="Kulathinal R.J."/>
            <person name="Kumar S."/>
            <person name="Kwok R."/>
            <person name="Lander E."/>
            <person name="Langley C.H."/>
            <person name="Lapoint R."/>
            <person name="Lazzaro B.P."/>
            <person name="Lee S.J."/>
            <person name="Levesque L."/>
            <person name="Li R."/>
            <person name="Lin C.F."/>
            <person name="Lin M.F."/>
            <person name="Lindblad-Toh K."/>
            <person name="Llopart A."/>
            <person name="Long M."/>
            <person name="Low L."/>
            <person name="Lozovsky E."/>
            <person name="Lu J."/>
            <person name="Luo M."/>
            <person name="Machado C.A."/>
            <person name="Makalowski W."/>
            <person name="Marzo M."/>
            <person name="Matsuda M."/>
            <person name="Matzkin L."/>
            <person name="McAllister B."/>
            <person name="McBride C.S."/>
            <person name="McKernan B."/>
            <person name="McKernan K."/>
            <person name="Mendez-Lago M."/>
            <person name="Minx P."/>
            <person name="Mollenhauer M.U."/>
            <person name="Montooth K."/>
            <person name="Mount S.M."/>
            <person name="Mu X."/>
            <person name="Myers E."/>
            <person name="Negre B."/>
            <person name="Newfeld S."/>
            <person name="Nielsen R."/>
            <person name="Noor M.A."/>
            <person name="O'Grady P."/>
            <person name="Pachter L."/>
            <person name="Papaceit M."/>
            <person name="Parisi M.J."/>
            <person name="Parisi M."/>
            <person name="Parts L."/>
            <person name="Pedersen J.S."/>
            <person name="Pesole G."/>
            <person name="Phillippy A.M."/>
            <person name="Ponting C.P."/>
            <person name="Pop M."/>
            <person name="Porcelli D."/>
            <person name="Powell J.R."/>
            <person name="Prohaska S."/>
            <person name="Pruitt K."/>
            <person name="Puig M."/>
            <person name="Quesneville H."/>
            <person name="Ram K.R."/>
            <person name="Rand D."/>
            <person name="Rasmussen M.D."/>
            <person name="Reed L.K."/>
            <person name="Reenan R."/>
            <person name="Reily A."/>
            <person name="Remington K.A."/>
            <person name="Rieger T.T."/>
            <person name="Ritchie M.G."/>
            <person name="Robin C."/>
            <person name="Rogers Y.H."/>
            <person name="Rohde C."/>
            <person name="Rozas J."/>
            <person name="Rubenfield M.J."/>
            <person name="Ruiz A."/>
            <person name="Russo S."/>
            <person name="Salzberg S.L."/>
            <person name="Sanchez-Gracia A."/>
            <person name="Saranga D.J."/>
            <person name="Sato H."/>
            <person name="Schaeffer S.W."/>
            <person name="Schatz M.C."/>
            <person name="Schlenke T."/>
            <person name="Schwartz R."/>
            <person name="Segarra C."/>
            <person name="Singh R.S."/>
            <person name="Sirot L."/>
            <person name="Sirota M."/>
            <person name="Sisneros N.B."/>
            <person name="Smith C.D."/>
            <person name="Smith T.F."/>
            <person name="Spieth J."/>
            <person name="Stage D.E."/>
            <person name="Stark A."/>
            <person name="Stephan W."/>
            <person name="Strausberg R.L."/>
            <person name="Strempel S."/>
            <person name="Sturgill D."/>
            <person name="Sutton G."/>
            <person name="Sutton G.G."/>
            <person name="Tao W."/>
            <person name="Teichmann S."/>
            <person name="Tobari Y.N."/>
            <person name="Tomimura Y."/>
            <person name="Tsolas J.M."/>
            <person name="Valente V.L."/>
            <person name="Venter E."/>
            <person name="Venter J.C."/>
            <person name="Vicario S."/>
            <person name="Vieira F.G."/>
            <person name="Vilella A.J."/>
            <person name="Villasante A."/>
            <person name="Walenz B."/>
            <person name="Wang J."/>
            <person name="Wasserman M."/>
            <person name="Watts T."/>
            <person name="Wilson D."/>
            <person name="Wilson R.K."/>
            <person name="Wing R.A."/>
            <person name="Wolfner M.F."/>
            <person name="Wong A."/>
            <person name="Wong G.K."/>
            <person name="Wu C.I."/>
            <person name="Wu G."/>
            <person name="Yamamoto D."/>
            <person name="Yang H.P."/>
            <person name="Yang S.P."/>
            <person name="Yorke J.A."/>
            <person name="Yoshida K."/>
            <person name="Zdobnov E."/>
            <person name="Zhang P."/>
            <person name="Zhang Y."/>
            <person name="Zimin A.V."/>
            <person name="Baldwin J."/>
            <person name="Abdouelleil A."/>
            <person name="Abdulkadir J."/>
            <person name="Abebe A."/>
            <person name="Abera B."/>
            <person name="Abreu J."/>
            <person name="Acer S.C."/>
            <person name="Aftuck L."/>
            <person name="Alexander A."/>
            <person name="An P."/>
            <person name="Anderson E."/>
            <person name="Anderson S."/>
            <person name="Arachi H."/>
            <person name="Azer M."/>
            <person name="Bachantsang P."/>
            <person name="Barry A."/>
            <person name="Bayul T."/>
            <person name="Berlin A."/>
            <person name="Bessette D."/>
            <person name="Bloom T."/>
            <person name="Blye J."/>
            <person name="Boguslavskiy L."/>
            <person name="Bonnet C."/>
            <person name="Boukhgalter B."/>
            <person name="Bourzgui I."/>
            <person name="Brown A."/>
            <person name="Cahill P."/>
            <person name="Channer S."/>
            <person name="Cheshatsang Y."/>
            <person name="Chuda L."/>
            <person name="Citroen M."/>
            <person name="Collymore A."/>
            <person name="Cooke P."/>
            <person name="Costello M."/>
            <person name="D'Aco K."/>
            <person name="Daza R."/>
            <person name="De Haan G."/>
            <person name="DeGray S."/>
            <person name="DeMaso C."/>
            <person name="Dhargay N."/>
            <person name="Dooley K."/>
            <person name="Dooley E."/>
            <person name="Doricent M."/>
            <person name="Dorje P."/>
            <person name="Dorjee K."/>
            <person name="Dupes A."/>
            <person name="Elong R."/>
            <person name="Falk J."/>
            <person name="Farina A."/>
            <person name="Faro S."/>
            <person name="Ferguson D."/>
            <person name="Fisher S."/>
            <person name="Foley C.D."/>
            <person name="Franke A."/>
            <person name="Friedrich D."/>
            <person name="Gadbois L."/>
            <person name="Gearin G."/>
            <person name="Gearin C.R."/>
            <person name="Giannoukos G."/>
            <person name="Goode T."/>
            <person name="Graham J."/>
            <person name="Grandbois E."/>
            <person name="Grewal S."/>
            <person name="Gyaltsen K."/>
            <person name="Hafez N."/>
            <person name="Hagos B."/>
            <person name="Hall J."/>
            <person name="Henson C."/>
            <person name="Hollinger A."/>
            <person name="Honan T."/>
            <person name="Huard M.D."/>
            <person name="Hughes L."/>
            <person name="Hurhula B."/>
            <person name="Husby M.E."/>
            <person name="Kamat A."/>
            <person name="Kanga B."/>
            <person name="Kashin S."/>
            <person name="Khazanovich D."/>
            <person name="Kisner P."/>
            <person name="Lance K."/>
            <person name="Lara M."/>
            <person name="Lee W."/>
            <person name="Lennon N."/>
            <person name="Letendre F."/>
            <person name="LeVine R."/>
            <person name="Lipovsky A."/>
            <person name="Liu X."/>
            <person name="Liu J."/>
            <person name="Liu S."/>
            <person name="Lokyitsang T."/>
            <person name="Lokyitsang Y."/>
            <person name="Lubonja R."/>
            <person name="Lui A."/>
            <person name="MacDonald P."/>
            <person name="Magnisalis V."/>
            <person name="Maru K."/>
            <person name="Matthews C."/>
            <person name="McCusker W."/>
            <person name="McDonough S."/>
            <person name="Mehta T."/>
            <person name="Meldrim J."/>
            <person name="Meneus L."/>
            <person name="Mihai O."/>
            <person name="Mihalev A."/>
            <person name="Mihova T."/>
            <person name="Mittelman R."/>
            <person name="Mlenga V."/>
            <person name="Montmayeur A."/>
            <person name="Mulrain L."/>
            <person name="Navidi A."/>
            <person name="Naylor J."/>
            <person name="Negash T."/>
            <person name="Nguyen T."/>
            <person name="Nguyen N."/>
            <person name="Nicol R."/>
            <person name="Norbu C."/>
            <person name="Norbu N."/>
            <person name="Novod N."/>
            <person name="O'Neill B."/>
            <person name="Osman S."/>
            <person name="Markiewicz E."/>
            <person name="Oyono O.L."/>
            <person name="Patti C."/>
            <person name="Phunkhang P."/>
            <person name="Pierre F."/>
            <person name="Priest M."/>
            <person name="Raghuraman S."/>
            <person name="Rege F."/>
            <person name="Reyes R."/>
            <person name="Rise C."/>
            <person name="Rogov P."/>
            <person name="Ross K."/>
            <person name="Ryan E."/>
            <person name="Settipalli S."/>
            <person name="Shea T."/>
            <person name="Sherpa N."/>
            <person name="Shi L."/>
            <person name="Shih D."/>
            <person name="Sparrow T."/>
            <person name="Spaulding J."/>
            <person name="Stalker J."/>
            <person name="Stange-Thomann N."/>
            <person name="Stavropoulos S."/>
            <person name="Stone C."/>
            <person name="Strader C."/>
            <person name="Tesfaye S."/>
            <person name="Thomson T."/>
            <person name="Thoulutsang Y."/>
            <person name="Thoulutsang D."/>
            <person name="Topham K."/>
            <person name="Topping I."/>
            <person name="Tsamla T."/>
            <person name="Vassiliev H."/>
            <person name="Vo A."/>
            <person name="Wangchuk T."/>
            <person name="Wangdi T."/>
            <person name="Weiand M."/>
            <person name="Wilkinson J."/>
            <person name="Wilson A."/>
            <person name="Yadav S."/>
            <person name="Young G."/>
            <person name="Yu Q."/>
            <person name="Zembek L."/>
            <person name="Zhong D."/>
            <person name="Zimmer A."/>
            <person name="Zwirko Z."/>
            <person name="Jaffe D.B."/>
            <person name="Alvarez P."/>
            <person name="Brockman W."/>
            <person name="Butler J."/>
            <person name="Chin C."/>
            <person name="Gnerre S."/>
            <person name="Grabherr M."/>
            <person name="Kleber M."/>
            <person name="Mauceli E."/>
            <person name="MacCallum I."/>
        </authorList>
    </citation>
    <scope>NUCLEOTIDE SEQUENCE [LARGE SCALE GENOMIC DNA]</scope>
    <source>
        <strain evidence="7">Tucson 15287-2541.00</strain>
    </source>
</reference>